<organism evidence="14 15">
    <name type="scientific">Jannaschia aquimarina</name>
    <dbReference type="NCBI Taxonomy" id="935700"/>
    <lineage>
        <taxon>Bacteria</taxon>
        <taxon>Pseudomonadati</taxon>
        <taxon>Pseudomonadota</taxon>
        <taxon>Alphaproteobacteria</taxon>
        <taxon>Rhodobacterales</taxon>
        <taxon>Roseobacteraceae</taxon>
        <taxon>Jannaschia</taxon>
    </lineage>
</organism>
<dbReference type="PANTHER" id="PTHR30386:SF17">
    <property type="entry name" value="ALKALINE PROTEASE SECRETION PROTEIN APRE"/>
    <property type="match status" value="1"/>
</dbReference>
<dbReference type="Proteomes" id="UP000032232">
    <property type="component" value="Unassembled WGS sequence"/>
</dbReference>
<dbReference type="Pfam" id="PF26002">
    <property type="entry name" value="Beta-barrel_AprE"/>
    <property type="match status" value="1"/>
</dbReference>
<dbReference type="PRINTS" id="PR01490">
    <property type="entry name" value="RTXTOXIND"/>
</dbReference>
<protein>
    <recommendedName>
        <fullName evidence="9">Membrane fusion protein (MFP) family protein</fullName>
    </recommendedName>
</protein>
<feature type="signal peptide" evidence="11">
    <location>
        <begin position="1"/>
        <end position="24"/>
    </location>
</feature>
<feature type="transmembrane region" description="Helical" evidence="9">
    <location>
        <begin position="37"/>
        <end position="56"/>
    </location>
</feature>
<feature type="chain" id="PRO_5002240813" description="Membrane fusion protein (MFP) family protein" evidence="11">
    <location>
        <begin position="25"/>
        <end position="455"/>
    </location>
</feature>
<comment type="caution">
    <text evidence="14">The sequence shown here is derived from an EMBL/GenBank/DDBJ whole genome shotgun (WGS) entry which is preliminary data.</text>
</comment>
<evidence type="ECO:0000256" key="2">
    <source>
        <dbReference type="ARBA" id="ARBA00009477"/>
    </source>
</evidence>
<evidence type="ECO:0000256" key="4">
    <source>
        <dbReference type="ARBA" id="ARBA00022475"/>
    </source>
</evidence>
<keyword evidence="11" id="KW-0732">Signal</keyword>
<dbReference type="Gene3D" id="2.40.50.100">
    <property type="match status" value="1"/>
</dbReference>
<evidence type="ECO:0000313" key="14">
    <source>
        <dbReference type="EMBL" id="KIT15434.1"/>
    </source>
</evidence>
<dbReference type="InterPro" id="IPR058781">
    <property type="entry name" value="HH_AprE-like"/>
</dbReference>
<evidence type="ECO:0000256" key="9">
    <source>
        <dbReference type="RuleBase" id="RU365093"/>
    </source>
</evidence>
<dbReference type="Pfam" id="PF25994">
    <property type="entry name" value="HH_AprE"/>
    <property type="match status" value="1"/>
</dbReference>
<keyword evidence="6 9" id="KW-0812">Transmembrane</keyword>
<evidence type="ECO:0000256" key="7">
    <source>
        <dbReference type="ARBA" id="ARBA00022989"/>
    </source>
</evidence>
<dbReference type="GO" id="GO:0015031">
    <property type="term" value="P:protein transport"/>
    <property type="evidence" value="ECO:0007669"/>
    <property type="project" value="InterPro"/>
</dbReference>
<keyword evidence="8 9" id="KW-0472">Membrane</keyword>
<evidence type="ECO:0000256" key="11">
    <source>
        <dbReference type="SAM" id="SignalP"/>
    </source>
</evidence>
<dbReference type="InterPro" id="IPR050739">
    <property type="entry name" value="MFP"/>
</dbReference>
<evidence type="ECO:0000256" key="10">
    <source>
        <dbReference type="SAM" id="Coils"/>
    </source>
</evidence>
<evidence type="ECO:0000256" key="1">
    <source>
        <dbReference type="ARBA" id="ARBA00004377"/>
    </source>
</evidence>
<feature type="coiled-coil region" evidence="10">
    <location>
        <begin position="283"/>
        <end position="310"/>
    </location>
</feature>
<accession>A0A0D1ECI5</accession>
<evidence type="ECO:0000256" key="8">
    <source>
        <dbReference type="ARBA" id="ARBA00023136"/>
    </source>
</evidence>
<feature type="coiled-coil region" evidence="10">
    <location>
        <begin position="181"/>
        <end position="222"/>
    </location>
</feature>
<evidence type="ECO:0000259" key="12">
    <source>
        <dbReference type="Pfam" id="PF25994"/>
    </source>
</evidence>
<feature type="domain" description="AprE-like long alpha-helical hairpin" evidence="12">
    <location>
        <begin position="113"/>
        <end position="303"/>
    </location>
</feature>
<evidence type="ECO:0000256" key="5">
    <source>
        <dbReference type="ARBA" id="ARBA00022519"/>
    </source>
</evidence>
<dbReference type="Gene3D" id="2.40.30.170">
    <property type="match status" value="1"/>
</dbReference>
<evidence type="ECO:0000259" key="13">
    <source>
        <dbReference type="Pfam" id="PF26002"/>
    </source>
</evidence>
<dbReference type="GO" id="GO:0005886">
    <property type="term" value="C:plasma membrane"/>
    <property type="evidence" value="ECO:0007669"/>
    <property type="project" value="UniProtKB-SubCell"/>
</dbReference>
<keyword evidence="3 9" id="KW-0813">Transport</keyword>
<keyword evidence="10" id="KW-0175">Coiled coil</keyword>
<dbReference type="EMBL" id="JYFE01000050">
    <property type="protein sequence ID" value="KIT15434.1"/>
    <property type="molecule type" value="Genomic_DNA"/>
</dbReference>
<dbReference type="NCBIfam" id="TIGR01843">
    <property type="entry name" value="type_I_hlyD"/>
    <property type="match status" value="1"/>
</dbReference>
<evidence type="ECO:0000256" key="6">
    <source>
        <dbReference type="ARBA" id="ARBA00022692"/>
    </source>
</evidence>
<dbReference type="InterPro" id="IPR058982">
    <property type="entry name" value="Beta-barrel_AprE"/>
</dbReference>
<proteinExistence type="inferred from homology"/>
<comment type="similarity">
    <text evidence="2 9">Belongs to the membrane fusion protein (MFP) (TC 8.A.1) family.</text>
</comment>
<keyword evidence="5 9" id="KW-0997">Cell inner membrane</keyword>
<keyword evidence="7 9" id="KW-1133">Transmembrane helix</keyword>
<evidence type="ECO:0000256" key="3">
    <source>
        <dbReference type="ARBA" id="ARBA00022448"/>
    </source>
</evidence>
<feature type="domain" description="AprE-like beta-barrel" evidence="13">
    <location>
        <begin position="345"/>
        <end position="433"/>
    </location>
</feature>
<dbReference type="PATRIC" id="fig|935700.4.peg.2968"/>
<gene>
    <name evidence="14" type="primary">prsE_2</name>
    <name evidence="14" type="ORF">jaqu_28680</name>
</gene>
<name>A0A0D1ECI5_9RHOB</name>
<evidence type="ECO:0000313" key="15">
    <source>
        <dbReference type="Proteomes" id="UP000032232"/>
    </source>
</evidence>
<comment type="subcellular location">
    <subcellularLocation>
        <location evidence="1 9">Cell inner membrane</location>
        <topology evidence="1 9">Single-pass membrane protein</topology>
    </subcellularLocation>
</comment>
<dbReference type="PANTHER" id="PTHR30386">
    <property type="entry name" value="MEMBRANE FUSION SUBUNIT OF EMRAB-TOLC MULTIDRUG EFFLUX PUMP"/>
    <property type="match status" value="1"/>
</dbReference>
<dbReference type="OrthoDB" id="9810980at2"/>
<sequence>MTKLPVKAATAKVPANRASIPASAASPTSGWSAKRHMTMGIIAMSVLLGGFGTWAATANISGAIISQGRVAVEDNRQVVQHPDGGVVGEIFVREGDRVDENQILLRLDDTLLRAEAEIVEDQLRALEARSARLEAERDNQDIFEFDQDLLDAAAEDEEIADAVTGQRNLFDARAESIATQTEQLSRRKDQISSQIQGIESQREALETQLAFIEEELTAQQTLLAQGLTQAPRVLSLQREQARLLGQVGELQAAVAESEGRITEIDLQIVRLSTDRREQAIAELRDLRVREVELGERLRALEEQLSRLEITAPVAGVVYDLQVFSERSVIRPADPVLYLVPQDRPLVIRSQVEPIHIDQVFPGQPVTLRLPAFDARTTPELAGRVVRVSPDAFIDEATRRAYYSADILPEDGEIDRLSQPLLPGMPVEAYLRTEDRTPIAYLVKPLTDYFNRAFRE</sequence>
<reference evidence="14 15" key="1">
    <citation type="submission" date="2015-02" db="EMBL/GenBank/DDBJ databases">
        <title>Genome Sequence of Jannaschia aquimarina DSM28248, a member of the Roseobacter clade.</title>
        <authorList>
            <person name="Voget S."/>
            <person name="Daniel R."/>
        </authorList>
    </citation>
    <scope>NUCLEOTIDE SEQUENCE [LARGE SCALE GENOMIC DNA]</scope>
    <source>
        <strain evidence="14 15">GSW-M26</strain>
    </source>
</reference>
<keyword evidence="15" id="KW-1185">Reference proteome</keyword>
<dbReference type="InterPro" id="IPR010129">
    <property type="entry name" value="T1SS_HlyD"/>
</dbReference>
<dbReference type="AlphaFoldDB" id="A0A0D1ECI5"/>
<dbReference type="STRING" id="935700.jaqu_28680"/>
<keyword evidence="4 9" id="KW-1003">Cell membrane</keyword>